<evidence type="ECO:0000313" key="3">
    <source>
        <dbReference type="EMBL" id="GAA2041255.1"/>
    </source>
</evidence>
<dbReference type="PROSITE" id="PS51186">
    <property type="entry name" value="GNAT"/>
    <property type="match status" value="1"/>
</dbReference>
<sequence length="137" mass="15339">MIEIAEDEPLTVQELALFQAGGRAWVSTDESDQPVAYMLLQRVDNCAHVEQVSVHPDHAGRRLGQDLIEFAASWADHYDLAGVTLTTFQHVPWNAPYYRRLGVVPREVVNTRGRKKTSGKDGVYHNTHRTGGLHVPP</sequence>
<evidence type="ECO:0000256" key="1">
    <source>
        <dbReference type="SAM" id="MobiDB-lite"/>
    </source>
</evidence>
<dbReference type="SUPFAM" id="SSF55729">
    <property type="entry name" value="Acyl-CoA N-acyltransferases (Nat)"/>
    <property type="match status" value="1"/>
</dbReference>
<dbReference type="InterPro" id="IPR000182">
    <property type="entry name" value="GNAT_dom"/>
</dbReference>
<organism evidence="3 4">
    <name type="scientific">Yaniella flava</name>
    <dbReference type="NCBI Taxonomy" id="287930"/>
    <lineage>
        <taxon>Bacteria</taxon>
        <taxon>Bacillati</taxon>
        <taxon>Actinomycetota</taxon>
        <taxon>Actinomycetes</taxon>
        <taxon>Micrococcales</taxon>
        <taxon>Micrococcaceae</taxon>
        <taxon>Yaniella</taxon>
    </lineage>
</organism>
<keyword evidence="4" id="KW-1185">Reference proteome</keyword>
<dbReference type="Gene3D" id="3.40.630.30">
    <property type="match status" value="1"/>
</dbReference>
<proteinExistence type="predicted"/>
<dbReference type="InterPro" id="IPR016181">
    <property type="entry name" value="Acyl_CoA_acyltransferase"/>
</dbReference>
<gene>
    <name evidence="3" type="ORF">GCM10009720_22180</name>
</gene>
<dbReference type="CDD" id="cd04301">
    <property type="entry name" value="NAT_SF"/>
    <property type="match status" value="1"/>
</dbReference>
<dbReference type="Proteomes" id="UP001501461">
    <property type="component" value="Unassembled WGS sequence"/>
</dbReference>
<name>A0ABP5G8H6_9MICC</name>
<feature type="domain" description="N-acetyltransferase" evidence="2">
    <location>
        <begin position="1"/>
        <end position="130"/>
    </location>
</feature>
<evidence type="ECO:0000259" key="2">
    <source>
        <dbReference type="PROSITE" id="PS51186"/>
    </source>
</evidence>
<accession>A0ABP5G8H6</accession>
<dbReference type="RefSeq" id="WP_343958621.1">
    <property type="nucleotide sequence ID" value="NZ_BAAAMN010000048.1"/>
</dbReference>
<dbReference type="Pfam" id="PF00583">
    <property type="entry name" value="Acetyltransf_1"/>
    <property type="match status" value="1"/>
</dbReference>
<protein>
    <recommendedName>
        <fullName evidence="2">N-acetyltransferase domain-containing protein</fullName>
    </recommendedName>
</protein>
<feature type="region of interest" description="Disordered" evidence="1">
    <location>
        <begin position="112"/>
        <end position="137"/>
    </location>
</feature>
<comment type="caution">
    <text evidence="3">The sequence shown here is derived from an EMBL/GenBank/DDBJ whole genome shotgun (WGS) entry which is preliminary data.</text>
</comment>
<dbReference type="EMBL" id="BAAAMN010000048">
    <property type="protein sequence ID" value="GAA2041255.1"/>
    <property type="molecule type" value="Genomic_DNA"/>
</dbReference>
<evidence type="ECO:0000313" key="4">
    <source>
        <dbReference type="Proteomes" id="UP001501461"/>
    </source>
</evidence>
<reference evidence="4" key="1">
    <citation type="journal article" date="2019" name="Int. J. Syst. Evol. Microbiol.">
        <title>The Global Catalogue of Microorganisms (GCM) 10K type strain sequencing project: providing services to taxonomists for standard genome sequencing and annotation.</title>
        <authorList>
            <consortium name="The Broad Institute Genomics Platform"/>
            <consortium name="The Broad Institute Genome Sequencing Center for Infectious Disease"/>
            <person name="Wu L."/>
            <person name="Ma J."/>
        </authorList>
    </citation>
    <scope>NUCLEOTIDE SEQUENCE [LARGE SCALE GENOMIC DNA]</scope>
    <source>
        <strain evidence="4">JCM 13595</strain>
    </source>
</reference>